<keyword evidence="2" id="KW-0378">Hydrolase</keyword>
<dbReference type="Gene3D" id="3.40.50.1820">
    <property type="entry name" value="alpha/beta hydrolase"/>
    <property type="match status" value="1"/>
</dbReference>
<dbReference type="GO" id="GO:0016787">
    <property type="term" value="F:hydrolase activity"/>
    <property type="evidence" value="ECO:0007669"/>
    <property type="project" value="UniProtKB-KW"/>
</dbReference>
<dbReference type="EMBL" id="JANJOU010000037">
    <property type="protein sequence ID" value="MCR0985580.1"/>
    <property type="molecule type" value="Genomic_DNA"/>
</dbReference>
<reference evidence="2 3" key="1">
    <citation type="submission" date="2022-06" db="EMBL/GenBank/DDBJ databases">
        <title>Roseomonas CN29.</title>
        <authorList>
            <person name="Cheng Y."/>
            <person name="He X."/>
        </authorList>
    </citation>
    <scope>NUCLEOTIDE SEQUENCE [LARGE SCALE GENOMIC DNA]</scope>
    <source>
        <strain evidence="2 3">CN29</strain>
    </source>
</reference>
<comment type="caution">
    <text evidence="2">The sequence shown here is derived from an EMBL/GenBank/DDBJ whole genome shotgun (WGS) entry which is preliminary data.</text>
</comment>
<dbReference type="PRINTS" id="PR00111">
    <property type="entry name" value="ABHYDROLASE"/>
</dbReference>
<proteinExistence type="predicted"/>
<evidence type="ECO:0000313" key="2">
    <source>
        <dbReference type="EMBL" id="MCR0985580.1"/>
    </source>
</evidence>
<dbReference type="InterPro" id="IPR000073">
    <property type="entry name" value="AB_hydrolase_1"/>
</dbReference>
<name>A0ABT1XBV2_9PROT</name>
<dbReference type="Proteomes" id="UP001524642">
    <property type="component" value="Unassembled WGS sequence"/>
</dbReference>
<gene>
    <name evidence="2" type="ORF">NRP21_26360</name>
</gene>
<dbReference type="Pfam" id="PF00561">
    <property type="entry name" value="Abhydrolase_1"/>
    <property type="match status" value="1"/>
</dbReference>
<dbReference type="RefSeq" id="WP_257719228.1">
    <property type="nucleotide sequence ID" value="NZ_JANJOU010000037.1"/>
</dbReference>
<dbReference type="InterPro" id="IPR029058">
    <property type="entry name" value="AB_hydrolase_fold"/>
</dbReference>
<sequence length="293" mass="30467">MTALSAVDAALLAADLPPLRQVALSGGGTIEYREAGPAGAPAILLLHGTGSSSAGYRAQLAGLSDRFRVVAWNAPGYGASTPLDAAEPTALDYAEAVAGFMDALGIARVAVLAGSSWGSVIALNLTVARPARVAALVLSAPNTARGALPAEARAAALAEARRNLPQPGADRRAVADRLLTPDTPEPVRALVERLRDDLTPAGWLGAMHMMFTTDTPSIIGRVECPVAILAGTRDRMAPLELHAEKLRAAKPDAALHVLEGHGHMLKLEAPGRFNTILRDMAEGRQSPGQEGRK</sequence>
<protein>
    <submittedName>
        <fullName evidence="2">Alpha/beta hydrolase</fullName>
    </submittedName>
</protein>
<organism evidence="2 3">
    <name type="scientific">Roseomonas populi</name>
    <dbReference type="NCBI Taxonomy" id="3121582"/>
    <lineage>
        <taxon>Bacteria</taxon>
        <taxon>Pseudomonadati</taxon>
        <taxon>Pseudomonadota</taxon>
        <taxon>Alphaproteobacteria</taxon>
        <taxon>Acetobacterales</taxon>
        <taxon>Roseomonadaceae</taxon>
        <taxon>Roseomonas</taxon>
    </lineage>
</organism>
<keyword evidence="3" id="KW-1185">Reference proteome</keyword>
<accession>A0ABT1XBV2</accession>
<dbReference type="InterPro" id="IPR050266">
    <property type="entry name" value="AB_hydrolase_sf"/>
</dbReference>
<feature type="domain" description="AB hydrolase-1" evidence="1">
    <location>
        <begin position="41"/>
        <end position="270"/>
    </location>
</feature>
<dbReference type="PANTHER" id="PTHR43798">
    <property type="entry name" value="MONOACYLGLYCEROL LIPASE"/>
    <property type="match status" value="1"/>
</dbReference>
<evidence type="ECO:0000313" key="3">
    <source>
        <dbReference type="Proteomes" id="UP001524642"/>
    </source>
</evidence>
<evidence type="ECO:0000259" key="1">
    <source>
        <dbReference type="Pfam" id="PF00561"/>
    </source>
</evidence>
<dbReference type="SUPFAM" id="SSF53474">
    <property type="entry name" value="alpha/beta-Hydrolases"/>
    <property type="match status" value="1"/>
</dbReference>